<feature type="transmembrane region" description="Helical" evidence="9">
    <location>
        <begin position="218"/>
        <end position="243"/>
    </location>
</feature>
<dbReference type="Proteomes" id="UP001233999">
    <property type="component" value="Unassembled WGS sequence"/>
</dbReference>
<keyword evidence="4 9" id="KW-0812">Transmembrane</keyword>
<dbReference type="Pfam" id="PF00060">
    <property type="entry name" value="Lig_chan"/>
    <property type="match status" value="1"/>
</dbReference>
<dbReference type="PANTHER" id="PTHR42643">
    <property type="entry name" value="IONOTROPIC RECEPTOR 20A-RELATED"/>
    <property type="match status" value="1"/>
</dbReference>
<reference evidence="12" key="2">
    <citation type="submission" date="2023-05" db="EMBL/GenBank/DDBJ databases">
        <authorList>
            <person name="Fouks B."/>
        </authorList>
    </citation>
    <scope>NUCLEOTIDE SEQUENCE</scope>
    <source>
        <strain evidence="12">Stay&amp;Tobe</strain>
        <tissue evidence="12">Testes</tissue>
    </source>
</reference>
<dbReference type="EMBL" id="JASPKZ010007150">
    <property type="protein sequence ID" value="KAJ9586513.1"/>
    <property type="molecule type" value="Genomic_DNA"/>
</dbReference>
<keyword evidence="6 9" id="KW-0472">Membrane</keyword>
<evidence type="ECO:0000256" key="8">
    <source>
        <dbReference type="ARBA" id="ARBA00023180"/>
    </source>
</evidence>
<dbReference type="GO" id="GO:0005886">
    <property type="term" value="C:plasma membrane"/>
    <property type="evidence" value="ECO:0007669"/>
    <property type="project" value="UniProtKB-SubCell"/>
</dbReference>
<evidence type="ECO:0000313" key="13">
    <source>
        <dbReference type="Proteomes" id="UP001233999"/>
    </source>
</evidence>
<dbReference type="PANTHER" id="PTHR42643:SF35">
    <property type="entry name" value="IONOTROPIC RECEPTOR 68A, ISOFORM A"/>
    <property type="match status" value="1"/>
</dbReference>
<accession>A0AAD8EDN8</accession>
<evidence type="ECO:0000256" key="9">
    <source>
        <dbReference type="SAM" id="Phobius"/>
    </source>
</evidence>
<dbReference type="AlphaFoldDB" id="A0AAD8EDN8"/>
<name>A0AAD8EDN8_DIPPU</name>
<proteinExistence type="inferred from homology"/>
<reference evidence="12" key="1">
    <citation type="journal article" date="2023" name="IScience">
        <title>Live-bearing cockroach genome reveals convergent evolutionary mechanisms linked to viviparity in insects and beyond.</title>
        <authorList>
            <person name="Fouks B."/>
            <person name="Harrison M.C."/>
            <person name="Mikhailova A.A."/>
            <person name="Marchal E."/>
            <person name="English S."/>
            <person name="Carruthers M."/>
            <person name="Jennings E.C."/>
            <person name="Chiamaka E.L."/>
            <person name="Frigard R.A."/>
            <person name="Pippel M."/>
            <person name="Attardo G.M."/>
            <person name="Benoit J.B."/>
            <person name="Bornberg-Bauer E."/>
            <person name="Tobe S.S."/>
        </authorList>
    </citation>
    <scope>NUCLEOTIDE SEQUENCE</scope>
    <source>
        <strain evidence="12">Stay&amp;Tobe</strain>
    </source>
</reference>
<feature type="transmembrane region" description="Helical" evidence="9">
    <location>
        <begin position="291"/>
        <end position="316"/>
    </location>
</feature>
<comment type="subcellular location">
    <subcellularLocation>
        <location evidence="1">Cell membrane</location>
        <topology evidence="1">Multi-pass membrane protein</topology>
    </subcellularLocation>
</comment>
<feature type="domain" description="Putative ionotropic receptor ligand binding" evidence="11">
    <location>
        <begin position="8"/>
        <end position="94"/>
    </location>
</feature>
<keyword evidence="8" id="KW-0325">Glycoprotein</keyword>
<evidence type="ECO:0000259" key="10">
    <source>
        <dbReference type="Pfam" id="PF00060"/>
    </source>
</evidence>
<evidence type="ECO:0000256" key="3">
    <source>
        <dbReference type="ARBA" id="ARBA00022475"/>
    </source>
</evidence>
<dbReference type="Gene3D" id="1.10.287.70">
    <property type="match status" value="1"/>
</dbReference>
<feature type="transmembrane region" description="Helical" evidence="9">
    <location>
        <begin position="264"/>
        <end position="285"/>
    </location>
</feature>
<gene>
    <name evidence="12" type="ORF">L9F63_019839</name>
</gene>
<dbReference type="InterPro" id="IPR052192">
    <property type="entry name" value="Insect_Ionotropic_Sensory_Rcpt"/>
</dbReference>
<organism evidence="12 13">
    <name type="scientific">Diploptera punctata</name>
    <name type="common">Pacific beetle cockroach</name>
    <dbReference type="NCBI Taxonomy" id="6984"/>
    <lineage>
        <taxon>Eukaryota</taxon>
        <taxon>Metazoa</taxon>
        <taxon>Ecdysozoa</taxon>
        <taxon>Arthropoda</taxon>
        <taxon>Hexapoda</taxon>
        <taxon>Insecta</taxon>
        <taxon>Pterygota</taxon>
        <taxon>Neoptera</taxon>
        <taxon>Polyneoptera</taxon>
        <taxon>Dictyoptera</taxon>
        <taxon>Blattodea</taxon>
        <taxon>Blaberoidea</taxon>
        <taxon>Blaberidae</taxon>
        <taxon>Diplopterinae</taxon>
        <taxon>Diploptera</taxon>
    </lineage>
</organism>
<dbReference type="GO" id="GO:0015276">
    <property type="term" value="F:ligand-gated monoatomic ion channel activity"/>
    <property type="evidence" value="ECO:0007669"/>
    <property type="project" value="InterPro"/>
</dbReference>
<keyword evidence="3" id="KW-1003">Cell membrane</keyword>
<evidence type="ECO:0000256" key="7">
    <source>
        <dbReference type="ARBA" id="ARBA00023170"/>
    </source>
</evidence>
<dbReference type="InterPro" id="IPR001320">
    <property type="entry name" value="Iontro_rcpt_C"/>
</dbReference>
<keyword evidence="7" id="KW-0675">Receptor</keyword>
<dbReference type="InterPro" id="IPR056198">
    <property type="entry name" value="LBD_receptor"/>
</dbReference>
<dbReference type="SUPFAM" id="SSF53850">
    <property type="entry name" value="Periplasmic binding protein-like II"/>
    <property type="match status" value="1"/>
</dbReference>
<comment type="caution">
    <text evidence="12">The sequence shown here is derived from an EMBL/GenBank/DDBJ whole genome shotgun (WGS) entry which is preliminary data.</text>
</comment>
<protein>
    <submittedName>
        <fullName evidence="12">Uncharacterized protein</fullName>
    </submittedName>
</protein>
<sequence length="521" mass="60354">MEHGNPYGVYMIILMEGNEYSAKQALEHLWKWKVLDAIVLVPSQNNSQHVDLYTWFPFQSEKECTTIQRVTLVDTYLPEGRFINNADLYPRKIKRNLHACPLVASTISWGYMVTPSNDSKFAFSDGLEVIIFKTIAETLNMTPTYIKPIPSTMVWGDYQPETGNYTGVIGDAKFGRSNLSFCGLPKNYFFELHVDSTHSYFESGFYWYVRCPRPRERWSVFIMTFSPSLWTALIATFITIAVIMRWIAEYSRRSITEVETYKNLPGCLQVLLAAFFNVSVSIMPITVELRILFSLWVWFSFSLTTVFQTFFMSYLVDPGTLKQVTTVDELLESSLTLTFDIGYYYLFEFGGERESKIISISKICDGFAVCSRRTATVGDTATVMDILNYDFYSHLYEEEFHDTLLCRLPERIEPYQVAMFMQKGNPLFESVNDIIVKLVESGIIDWWRGNVLSRQILARPKNPHEEEYIPYFVLSMKHMYVAFTVLGLGYFVSFCAFIIEYLIQFMQDCSSDSQLESYIVM</sequence>
<evidence type="ECO:0000256" key="2">
    <source>
        <dbReference type="ARBA" id="ARBA00008685"/>
    </source>
</evidence>
<evidence type="ECO:0000313" key="12">
    <source>
        <dbReference type="EMBL" id="KAJ9586513.1"/>
    </source>
</evidence>
<dbReference type="GO" id="GO:0050906">
    <property type="term" value="P:detection of stimulus involved in sensory perception"/>
    <property type="evidence" value="ECO:0007669"/>
    <property type="project" value="UniProtKB-ARBA"/>
</dbReference>
<feature type="domain" description="Ionotropic glutamate receptor C-terminal" evidence="10">
    <location>
        <begin position="227"/>
        <end position="489"/>
    </location>
</feature>
<evidence type="ECO:0000256" key="5">
    <source>
        <dbReference type="ARBA" id="ARBA00022989"/>
    </source>
</evidence>
<keyword evidence="13" id="KW-1185">Reference proteome</keyword>
<comment type="similarity">
    <text evidence="2">Belongs to the glutamate-gated ion channel (TC 1.A.10.1) family.</text>
</comment>
<evidence type="ECO:0000259" key="11">
    <source>
        <dbReference type="Pfam" id="PF24061"/>
    </source>
</evidence>
<evidence type="ECO:0000256" key="4">
    <source>
        <dbReference type="ARBA" id="ARBA00022692"/>
    </source>
</evidence>
<evidence type="ECO:0000256" key="1">
    <source>
        <dbReference type="ARBA" id="ARBA00004651"/>
    </source>
</evidence>
<keyword evidence="5 9" id="KW-1133">Transmembrane helix</keyword>
<evidence type="ECO:0000256" key="6">
    <source>
        <dbReference type="ARBA" id="ARBA00023136"/>
    </source>
</evidence>
<dbReference type="Pfam" id="PF24061">
    <property type="entry name" value="LBD_receptor"/>
    <property type="match status" value="1"/>
</dbReference>
<feature type="transmembrane region" description="Helical" evidence="9">
    <location>
        <begin position="480"/>
        <end position="503"/>
    </location>
</feature>
<dbReference type="Gene3D" id="3.40.190.10">
    <property type="entry name" value="Periplasmic binding protein-like II"/>
    <property type="match status" value="1"/>
</dbReference>